<evidence type="ECO:0000256" key="10">
    <source>
        <dbReference type="ARBA" id="ARBA00022840"/>
    </source>
</evidence>
<evidence type="ECO:0000256" key="5">
    <source>
        <dbReference type="ARBA" id="ARBA00022490"/>
    </source>
</evidence>
<dbReference type="GO" id="GO:0103016">
    <property type="term" value="F:tRNA-uridine 2-sulfurtransferase activity"/>
    <property type="evidence" value="ECO:0007669"/>
    <property type="project" value="UniProtKB-EC"/>
</dbReference>
<dbReference type="SUPFAM" id="SSF52402">
    <property type="entry name" value="Adenine nucleotide alpha hydrolases-like"/>
    <property type="match status" value="1"/>
</dbReference>
<keyword evidence="5 14" id="KW-0963">Cytoplasm</keyword>
<dbReference type="AlphaFoldDB" id="A0A455TA61"/>
<reference evidence="17 18" key="1">
    <citation type="journal article" date="2019" name="Proc. Natl. Acad. Sci. U.S.A.">
        <title>Exaggeration and cooption of innate immunity for social defense.</title>
        <authorList>
            <person name="Kutsukake M."/>
            <person name="Moriyama M."/>
            <person name="Shigenobu S."/>
            <person name="Meng X.-Y."/>
            <person name="Nikoh N."/>
            <person name="Noda C."/>
            <person name="Kobayashi S."/>
            <person name="Fukatsu T."/>
        </authorList>
    </citation>
    <scope>NUCLEOTIDE SEQUENCE [LARGE SCALE GENOMIC DNA]</scope>
    <source>
        <strain evidence="17 18">Nmo</strain>
    </source>
</reference>
<evidence type="ECO:0000313" key="17">
    <source>
        <dbReference type="EMBL" id="BBI01218.1"/>
    </source>
</evidence>
<dbReference type="OrthoDB" id="9800696at2"/>
<comment type="subcellular location">
    <subcellularLocation>
        <location evidence="1 14">Cytoplasm</location>
    </subcellularLocation>
</comment>
<evidence type="ECO:0000256" key="14">
    <source>
        <dbReference type="HAMAP-Rule" id="MF_00144"/>
    </source>
</evidence>
<dbReference type="Pfam" id="PF03054">
    <property type="entry name" value="tRNA_Me_trans"/>
    <property type="match status" value="1"/>
</dbReference>
<name>A0A455TA61_9GAMM</name>
<dbReference type="GO" id="GO:0000049">
    <property type="term" value="F:tRNA binding"/>
    <property type="evidence" value="ECO:0007669"/>
    <property type="project" value="UniProtKB-KW"/>
</dbReference>
<dbReference type="PANTHER" id="PTHR11933:SF5">
    <property type="entry name" value="MITOCHONDRIAL TRNA-SPECIFIC 2-THIOURIDYLASE 1"/>
    <property type="match status" value="1"/>
</dbReference>
<feature type="active site" description="Nucleophile" evidence="14">
    <location>
        <position position="102"/>
    </location>
</feature>
<dbReference type="Pfam" id="PF20258">
    <property type="entry name" value="tRNA_Me_trans_C"/>
    <property type="match status" value="1"/>
</dbReference>
<sequence>MNNSKYKVIVGMSGGVDSSVSAWLLKKNNYQVEGLFMKNWEEDDTHNFCASKQDLQDAQNVCDHIGIPLHKVNFSIEYWNDVFSYFLLELKNGNTPNPDVLCNTRIKFAVFVQYSIKKLNADFIATGHYARIKKINKQLYLLKGVDISKDQSYFLHGLTANQIQKSLFPLGNFKKLQVRRIAKKIKIPVATKKDSMGICFIGKKRIKDFLSKYFVKSPGKIVTISGEIVGTHIGLMYYTLGQRKGLNIGGIKGSCNLPWYVVSKKISSNLLIVAQGINNPYLQSIGLIAKNINWINKNNIKKNFCCSVKTRYQQLDIPCVVSLKTHNKVKVMFKNPVSAVTPGQFAVFYKSSICIGGGAIQYRIPFLEH</sequence>
<evidence type="ECO:0000256" key="4">
    <source>
        <dbReference type="ARBA" id="ARBA00013805"/>
    </source>
</evidence>
<dbReference type="EC" id="2.8.1.13" evidence="3 14"/>
<feature type="region of interest" description="Interaction with target base in tRNA" evidence="14">
    <location>
        <begin position="97"/>
        <end position="99"/>
    </location>
</feature>
<dbReference type="Gene3D" id="3.40.50.620">
    <property type="entry name" value="HUPs"/>
    <property type="match status" value="1"/>
</dbReference>
<dbReference type="HAMAP" id="MF_00144">
    <property type="entry name" value="tRNA_thiouridyl_MnmA"/>
    <property type="match status" value="1"/>
</dbReference>
<organism evidence="17 18">
    <name type="scientific">Buchnera aphidicola</name>
    <name type="common">Nipponaphis monzeni</name>
    <dbReference type="NCBI Taxonomy" id="2495405"/>
    <lineage>
        <taxon>Bacteria</taxon>
        <taxon>Pseudomonadati</taxon>
        <taxon>Pseudomonadota</taxon>
        <taxon>Gammaproteobacteria</taxon>
        <taxon>Enterobacterales</taxon>
        <taxon>Erwiniaceae</taxon>
        <taxon>Buchnera</taxon>
    </lineage>
</organism>
<comment type="function">
    <text evidence="14">Catalyzes the 2-thiolation of uridine at the wobble position (U34) of tRNA(Lys), tRNA(Glu) and tRNA(Gln), leading to the formation of s(2)U34, the first step of tRNA-mnm(5)s(2)U34 synthesis. Sulfur is provided by IscS, via a sulfur-relay system. Binds ATP and its substrate tRNAs.</text>
</comment>
<keyword evidence="6 14" id="KW-0820">tRNA-binding</keyword>
<feature type="binding site" evidence="14">
    <location>
        <begin position="11"/>
        <end position="18"/>
    </location>
    <ligand>
        <name>ATP</name>
        <dbReference type="ChEBI" id="CHEBI:30616"/>
    </ligand>
</feature>
<evidence type="ECO:0000256" key="11">
    <source>
        <dbReference type="ARBA" id="ARBA00022884"/>
    </source>
</evidence>
<proteinExistence type="inferred from homology"/>
<evidence type="ECO:0000256" key="1">
    <source>
        <dbReference type="ARBA" id="ARBA00004496"/>
    </source>
</evidence>
<dbReference type="NCBIfam" id="TIGR00420">
    <property type="entry name" value="trmU"/>
    <property type="match status" value="1"/>
</dbReference>
<evidence type="ECO:0000256" key="13">
    <source>
        <dbReference type="ARBA" id="ARBA00051542"/>
    </source>
</evidence>
<dbReference type="Pfam" id="PF20259">
    <property type="entry name" value="tRNA_Me_trans_M"/>
    <property type="match status" value="1"/>
</dbReference>
<keyword evidence="12 14" id="KW-1015">Disulfide bond</keyword>
<keyword evidence="9 14" id="KW-0547">Nucleotide-binding</keyword>
<comment type="subunit">
    <text evidence="14">Interacts with TusE.</text>
</comment>
<keyword evidence="7 14" id="KW-0808">Transferase</keyword>
<dbReference type="GO" id="GO:0002143">
    <property type="term" value="P:tRNA wobble position uridine thiolation"/>
    <property type="evidence" value="ECO:0007669"/>
    <property type="project" value="TreeGrafter"/>
</dbReference>
<feature type="binding site" evidence="14">
    <location>
        <position position="127"/>
    </location>
    <ligand>
        <name>ATP</name>
        <dbReference type="ChEBI" id="CHEBI:30616"/>
    </ligand>
</feature>
<dbReference type="GO" id="GO:0005737">
    <property type="term" value="C:cytoplasm"/>
    <property type="evidence" value="ECO:0007669"/>
    <property type="project" value="UniProtKB-SubCell"/>
</dbReference>
<feature type="region of interest" description="Interaction with tRNA" evidence="14">
    <location>
        <begin position="311"/>
        <end position="312"/>
    </location>
</feature>
<evidence type="ECO:0000256" key="7">
    <source>
        <dbReference type="ARBA" id="ARBA00022679"/>
    </source>
</evidence>
<feature type="binding site" evidence="14">
    <location>
        <position position="37"/>
    </location>
    <ligand>
        <name>ATP</name>
        <dbReference type="ChEBI" id="CHEBI:30616"/>
    </ligand>
</feature>
<accession>A0A455TA61</accession>
<evidence type="ECO:0000256" key="8">
    <source>
        <dbReference type="ARBA" id="ARBA00022694"/>
    </source>
</evidence>
<dbReference type="EMBL" id="AP019379">
    <property type="protein sequence ID" value="BBI01218.1"/>
    <property type="molecule type" value="Genomic_DNA"/>
</dbReference>
<evidence type="ECO:0000313" key="18">
    <source>
        <dbReference type="Proteomes" id="UP000317544"/>
    </source>
</evidence>
<keyword evidence="8 14" id="KW-0819">tRNA processing</keyword>
<evidence type="ECO:0000256" key="3">
    <source>
        <dbReference type="ARBA" id="ARBA00011949"/>
    </source>
</evidence>
<dbReference type="FunFam" id="2.30.30.280:FF:000001">
    <property type="entry name" value="tRNA-specific 2-thiouridylase MnmA"/>
    <property type="match status" value="1"/>
</dbReference>
<evidence type="ECO:0000259" key="15">
    <source>
        <dbReference type="Pfam" id="PF20258"/>
    </source>
</evidence>
<protein>
    <recommendedName>
        <fullName evidence="4 14">tRNA-specific 2-thiouridylase MnmA</fullName>
        <ecNumber evidence="3 14">2.8.1.13</ecNumber>
    </recommendedName>
</protein>
<comment type="catalytic activity">
    <reaction evidence="13 14">
        <text>S-sulfanyl-L-cysteinyl-[protein] + uridine(34) in tRNA + AH2 + ATP = 2-thiouridine(34) in tRNA + L-cysteinyl-[protein] + A + AMP + diphosphate + H(+)</text>
        <dbReference type="Rhea" id="RHEA:47032"/>
        <dbReference type="Rhea" id="RHEA-COMP:10131"/>
        <dbReference type="Rhea" id="RHEA-COMP:11726"/>
        <dbReference type="Rhea" id="RHEA-COMP:11727"/>
        <dbReference type="Rhea" id="RHEA-COMP:11728"/>
        <dbReference type="ChEBI" id="CHEBI:13193"/>
        <dbReference type="ChEBI" id="CHEBI:15378"/>
        <dbReference type="ChEBI" id="CHEBI:17499"/>
        <dbReference type="ChEBI" id="CHEBI:29950"/>
        <dbReference type="ChEBI" id="CHEBI:30616"/>
        <dbReference type="ChEBI" id="CHEBI:33019"/>
        <dbReference type="ChEBI" id="CHEBI:61963"/>
        <dbReference type="ChEBI" id="CHEBI:65315"/>
        <dbReference type="ChEBI" id="CHEBI:87170"/>
        <dbReference type="ChEBI" id="CHEBI:456215"/>
        <dbReference type="EC" id="2.8.1.13"/>
    </reaction>
</comment>
<keyword evidence="18" id="KW-1185">Reference proteome</keyword>
<evidence type="ECO:0000256" key="9">
    <source>
        <dbReference type="ARBA" id="ARBA00022741"/>
    </source>
</evidence>
<feature type="site" description="Interaction with tRNA" evidence="14">
    <location>
        <position position="128"/>
    </location>
</feature>
<feature type="domain" description="tRNA-specific 2-thiouridylase MnmA-like C-terminal" evidence="15">
    <location>
        <begin position="286"/>
        <end position="360"/>
    </location>
</feature>
<feature type="site" description="Interaction with tRNA" evidence="14">
    <location>
        <position position="344"/>
    </location>
</feature>
<feature type="region of interest" description="Interaction with tRNA" evidence="14">
    <location>
        <begin position="149"/>
        <end position="151"/>
    </location>
</feature>
<dbReference type="Gene3D" id="2.40.30.10">
    <property type="entry name" value="Translation factors"/>
    <property type="match status" value="1"/>
</dbReference>
<dbReference type="InterPro" id="IPR046884">
    <property type="entry name" value="MnmA-like_central"/>
</dbReference>
<feature type="disulfide bond" description="Alternate" evidence="14">
    <location>
        <begin position="102"/>
        <end position="199"/>
    </location>
</feature>
<dbReference type="InterPro" id="IPR046885">
    <property type="entry name" value="MnmA-like_C"/>
</dbReference>
<dbReference type="Gene3D" id="2.30.30.280">
    <property type="entry name" value="Adenine nucleotide alpha hydrolases-like domains"/>
    <property type="match status" value="1"/>
</dbReference>
<evidence type="ECO:0000256" key="2">
    <source>
        <dbReference type="ARBA" id="ARBA00006191"/>
    </source>
</evidence>
<comment type="similarity">
    <text evidence="2 14">Belongs to the MnmA/TRMU family.</text>
</comment>
<gene>
    <name evidence="17" type="primary">trmU</name>
    <name evidence="14" type="synonym">mnmA</name>
    <name evidence="17" type="ORF">BUCNMO_203</name>
</gene>
<dbReference type="NCBIfam" id="NF001138">
    <property type="entry name" value="PRK00143.1"/>
    <property type="match status" value="1"/>
</dbReference>
<feature type="domain" description="tRNA-specific 2-thiouridylase MnmA-like central" evidence="16">
    <location>
        <begin position="207"/>
        <end position="275"/>
    </location>
</feature>
<dbReference type="FunFam" id="3.40.50.620:FF:000004">
    <property type="entry name" value="tRNA-specific 2-thiouridylase MnmA"/>
    <property type="match status" value="1"/>
</dbReference>
<dbReference type="PANTHER" id="PTHR11933">
    <property type="entry name" value="TRNA 5-METHYLAMINOMETHYL-2-THIOURIDYLATE -METHYLTRANSFERASE"/>
    <property type="match status" value="1"/>
</dbReference>
<evidence type="ECO:0000256" key="12">
    <source>
        <dbReference type="ARBA" id="ARBA00023157"/>
    </source>
</evidence>
<evidence type="ECO:0000256" key="6">
    <source>
        <dbReference type="ARBA" id="ARBA00022555"/>
    </source>
</evidence>
<dbReference type="InterPro" id="IPR014729">
    <property type="entry name" value="Rossmann-like_a/b/a_fold"/>
</dbReference>
<dbReference type="GO" id="GO:0005524">
    <property type="term" value="F:ATP binding"/>
    <property type="evidence" value="ECO:0007669"/>
    <property type="project" value="UniProtKB-KW"/>
</dbReference>
<keyword evidence="11 14" id="KW-0694">RNA-binding</keyword>
<dbReference type="FunFam" id="2.40.30.10:FF:000023">
    <property type="entry name" value="tRNA-specific 2-thiouridylase MnmA"/>
    <property type="match status" value="1"/>
</dbReference>
<feature type="active site" description="Cysteine persulfide intermediate" evidence="14">
    <location>
        <position position="199"/>
    </location>
</feature>
<dbReference type="InterPro" id="IPR004506">
    <property type="entry name" value="MnmA-like"/>
</dbReference>
<dbReference type="InterPro" id="IPR023382">
    <property type="entry name" value="MnmA-like_central_sf"/>
</dbReference>
<dbReference type="Proteomes" id="UP000317544">
    <property type="component" value="Chromosome"/>
</dbReference>
<keyword evidence="10 14" id="KW-0067">ATP-binding</keyword>
<dbReference type="CDD" id="cd01998">
    <property type="entry name" value="MnmA_TRMU-like"/>
    <property type="match status" value="1"/>
</dbReference>
<evidence type="ECO:0000259" key="16">
    <source>
        <dbReference type="Pfam" id="PF20259"/>
    </source>
</evidence>